<reference evidence="7" key="1">
    <citation type="journal article" date="2021" name="Mol. Ecol. Resour.">
        <title>Phylogenomic analyses of the genus Drosophila reveals genomic signals of climate adaptation.</title>
        <authorList>
            <person name="Li F."/>
            <person name="Rane R.V."/>
            <person name="Luria V."/>
            <person name="Xiong Z."/>
            <person name="Chen J."/>
            <person name="Li Z."/>
            <person name="Catullo R.A."/>
            <person name="Griffin P.C."/>
            <person name="Schiffer M."/>
            <person name="Pearce S."/>
            <person name="Lee S.F."/>
            <person name="McElroy K."/>
            <person name="Stocker A."/>
            <person name="Shirriffs J."/>
            <person name="Cockerell F."/>
            <person name="Coppin C."/>
            <person name="Sgro C.M."/>
            <person name="Karger A."/>
            <person name="Cain J.W."/>
            <person name="Weber J.A."/>
            <person name="Santpere G."/>
            <person name="Kirschner M.W."/>
            <person name="Hoffmann A.A."/>
            <person name="Oakeshott J.G."/>
            <person name="Zhang G."/>
        </authorList>
    </citation>
    <scope>NUCLEOTIDE SEQUENCE</scope>
    <source>
        <strain evidence="7">BGI-SZ-2011g</strain>
    </source>
</reference>
<dbReference type="GO" id="GO:0005813">
    <property type="term" value="C:centrosome"/>
    <property type="evidence" value="ECO:0007669"/>
    <property type="project" value="UniProtKB-SubCell"/>
</dbReference>
<comment type="caution">
    <text evidence="7">The sequence shown here is derived from an EMBL/GenBank/DDBJ whole genome shotgun (WGS) entry which is preliminary data.</text>
</comment>
<feature type="region of interest" description="Disordered" evidence="6">
    <location>
        <begin position="85"/>
        <end position="204"/>
    </location>
</feature>
<feature type="region of interest" description="Disordered" evidence="6">
    <location>
        <begin position="862"/>
        <end position="897"/>
    </location>
</feature>
<dbReference type="Proteomes" id="UP001200034">
    <property type="component" value="Unassembled WGS sequence"/>
</dbReference>
<feature type="compositionally biased region" description="Polar residues" evidence="6">
    <location>
        <begin position="85"/>
        <end position="96"/>
    </location>
</feature>
<gene>
    <name evidence="7" type="ORF">KR093_005926</name>
</gene>
<evidence type="ECO:0000313" key="8">
    <source>
        <dbReference type="Proteomes" id="UP001200034"/>
    </source>
</evidence>
<feature type="region of interest" description="Disordered" evidence="6">
    <location>
        <begin position="575"/>
        <end position="608"/>
    </location>
</feature>
<feature type="compositionally biased region" description="Basic and acidic residues" evidence="6">
    <location>
        <begin position="577"/>
        <end position="593"/>
    </location>
</feature>
<name>A0AAD4K5V7_9MUSC</name>
<keyword evidence="3" id="KW-0597">Phosphoprotein</keyword>
<organism evidence="7 8">
    <name type="scientific">Drosophila rubida</name>
    <dbReference type="NCBI Taxonomy" id="30044"/>
    <lineage>
        <taxon>Eukaryota</taxon>
        <taxon>Metazoa</taxon>
        <taxon>Ecdysozoa</taxon>
        <taxon>Arthropoda</taxon>
        <taxon>Hexapoda</taxon>
        <taxon>Insecta</taxon>
        <taxon>Pterygota</taxon>
        <taxon>Neoptera</taxon>
        <taxon>Endopterygota</taxon>
        <taxon>Diptera</taxon>
        <taxon>Brachycera</taxon>
        <taxon>Muscomorpha</taxon>
        <taxon>Ephydroidea</taxon>
        <taxon>Drosophilidae</taxon>
        <taxon>Drosophila</taxon>
    </lineage>
</organism>
<feature type="region of interest" description="Disordered" evidence="6">
    <location>
        <begin position="228"/>
        <end position="247"/>
    </location>
</feature>
<protein>
    <recommendedName>
        <fullName evidence="9">Blastoderm-specific protein 25D</fullName>
    </recommendedName>
</protein>
<keyword evidence="4" id="KW-0206">Cytoskeleton</keyword>
<keyword evidence="5" id="KW-0175">Coiled coil</keyword>
<feature type="coiled-coil region" evidence="5">
    <location>
        <begin position="623"/>
        <end position="690"/>
    </location>
</feature>
<feature type="compositionally biased region" description="Polar residues" evidence="6">
    <location>
        <begin position="869"/>
        <end position="897"/>
    </location>
</feature>
<feature type="coiled-coil region" evidence="5">
    <location>
        <begin position="981"/>
        <end position="1041"/>
    </location>
</feature>
<dbReference type="GO" id="GO:0034454">
    <property type="term" value="P:microtubule anchoring at centrosome"/>
    <property type="evidence" value="ECO:0007669"/>
    <property type="project" value="TreeGrafter"/>
</dbReference>
<accession>A0AAD4K5V7</accession>
<evidence type="ECO:0008006" key="9">
    <source>
        <dbReference type="Google" id="ProtNLM"/>
    </source>
</evidence>
<evidence type="ECO:0000256" key="5">
    <source>
        <dbReference type="SAM" id="Coils"/>
    </source>
</evidence>
<dbReference type="EMBL" id="JAJJHW010001127">
    <property type="protein sequence ID" value="KAH8377562.1"/>
    <property type="molecule type" value="Genomic_DNA"/>
</dbReference>
<evidence type="ECO:0000256" key="1">
    <source>
        <dbReference type="ARBA" id="ARBA00004300"/>
    </source>
</evidence>
<evidence type="ECO:0000256" key="2">
    <source>
        <dbReference type="ARBA" id="ARBA00022490"/>
    </source>
</evidence>
<dbReference type="PANTHER" id="PTHR18905">
    <property type="entry name" value="NINEIN"/>
    <property type="match status" value="1"/>
</dbReference>
<feature type="compositionally biased region" description="Polar residues" evidence="6">
    <location>
        <begin position="229"/>
        <end position="240"/>
    </location>
</feature>
<evidence type="ECO:0000256" key="6">
    <source>
        <dbReference type="SAM" id="MobiDB-lite"/>
    </source>
</evidence>
<proteinExistence type="predicted"/>
<feature type="coiled-coil region" evidence="5">
    <location>
        <begin position="1085"/>
        <end position="1119"/>
    </location>
</feature>
<evidence type="ECO:0000313" key="7">
    <source>
        <dbReference type="EMBL" id="KAH8377562.1"/>
    </source>
</evidence>
<feature type="coiled-coil region" evidence="5">
    <location>
        <begin position="746"/>
        <end position="791"/>
    </location>
</feature>
<evidence type="ECO:0000256" key="3">
    <source>
        <dbReference type="ARBA" id="ARBA00022553"/>
    </source>
</evidence>
<comment type="subcellular location">
    <subcellularLocation>
        <location evidence="1">Cytoplasm</location>
        <location evidence="1">Cytoskeleton</location>
        <location evidence="1">Microtubule organizing center</location>
        <location evidence="1">Centrosome</location>
    </subcellularLocation>
</comment>
<feature type="coiled-coil region" evidence="5">
    <location>
        <begin position="508"/>
        <end position="535"/>
    </location>
</feature>
<keyword evidence="8" id="KW-1185">Reference proteome</keyword>
<keyword evidence="2" id="KW-0963">Cytoplasm</keyword>
<evidence type="ECO:0000256" key="4">
    <source>
        <dbReference type="ARBA" id="ARBA00023212"/>
    </source>
</evidence>
<feature type="compositionally biased region" description="Polar residues" evidence="6">
    <location>
        <begin position="169"/>
        <end position="187"/>
    </location>
</feature>
<feature type="coiled-coil region" evidence="5">
    <location>
        <begin position="405"/>
        <end position="439"/>
    </location>
</feature>
<sequence length="1134" mass="127620">MEVSADPYEQKLYQMFQSCETSQQRNNGLLDEASLTRLCQLLQLRDQGSALISSLISNNSTKLGVSFEQFKEALLNFLGTEFDGSTSRPGLGTTSGLKERSLVISDEPSNTYIESPPEAEASDREVSPKLIVGTKKYGRRSRPHQEIGINAQSATDSDNTDEDPHRSLNACTDQITQVQRSSSQSDLPGSRRLRSTHTSGSKLKRCASLPARKNLQFKMLNSTTTSTTVATQVGSGRNRSNLREPNQECSSVESLEIVTPQQLETLSAHSIIETWEMASIANCGGLLHALGFDEEEVNLSQLTKALEEELRGLEQDPHTNMLRALVSLQAMELGSLRQAFRQQHGENLKLRSDNKAANQRVALLAAEVDERHALMEENRKQQVLQLEQRHASMMREFTQRMSNDRDNWTSMVAKLELQIKSLEQEEIKLKTDLELVRNENSELRIEQQNSQVQITELLEKNIKLNQDLASCEILEPVDKQDKKSRVDLSSVKDKITEDDDMLHVIEKMTALQMENAQLRDKTDELTMEIENLYVDLARTKSKKKKQIAAAAATGGPAVDSSDFEELDAVNVGLATKRRGDSPSKTHITEESPRLGKQRKCSEDGEISDNSGDWLALNSELKCCKSHEEELAALRRNVAQLEQELQALSNKSIDTAGGSNGSRATTPEARCKELESSLEQMQRAYEDCEDYWQSKLTEERQLFDKERHIYEDEQMESDKKFTELMEKVREYEEQFSKDGRLSPIDERDMLEQQYIELEEEATTLRNNSIRMLHEKSQQINLLQSEIEDLRTRLGESVEILTGASEINPESLQQMNAQVGQSPASSPISYLWHQSTIQEPLKSFDGAAEESSAKTLSLLPASPSRKAIGRNNLTTSETSIFSTTPLDSSSSGPSPTHLDTTYAPSAVMCPPAPICKPKQVQSEGEIADCETSSTASNKSFDSQSVMSTSKTSCLSNDKCNSPSLLKEELKRLKFFELSLKEQIKDLSLQRDGLVMELQQLQEARPVLEKAYARTTHPTLQQRLNQLELRNRHLQNVIKQQQKYTESLMQQSWRQHQVDLNDLHGRIEAQTVMLADQTQRLQNADILVKDLYVENSHLTATVQRLEQQRARVNLIHQQQQQQQHLVGGGLTGLSGMP</sequence>
<dbReference type="PANTHER" id="PTHR18905:SF13">
    <property type="entry name" value="NON-CENTROSOMAL MICROTUBULE ARRAY"/>
    <property type="match status" value="1"/>
</dbReference>
<dbReference type="AlphaFoldDB" id="A0AAD4K5V7"/>